<dbReference type="PANTHER" id="PTHR11067:SF9">
    <property type="entry name" value="INOSINE TRIPHOSPHATE PYROPHOSPHATASE"/>
    <property type="match status" value="1"/>
</dbReference>
<comment type="catalytic activity">
    <reaction evidence="8 10">
        <text>dITP + H2O = dIMP + diphosphate + H(+)</text>
        <dbReference type="Rhea" id="RHEA:28342"/>
        <dbReference type="ChEBI" id="CHEBI:15377"/>
        <dbReference type="ChEBI" id="CHEBI:15378"/>
        <dbReference type="ChEBI" id="CHEBI:33019"/>
        <dbReference type="ChEBI" id="CHEBI:61194"/>
        <dbReference type="ChEBI" id="CHEBI:61382"/>
        <dbReference type="EC" id="3.6.1.66"/>
    </reaction>
</comment>
<dbReference type="SUPFAM" id="SSF52972">
    <property type="entry name" value="ITPase-like"/>
    <property type="match status" value="1"/>
</dbReference>
<dbReference type="EMBL" id="CP093361">
    <property type="protein sequence ID" value="UQS86780.1"/>
    <property type="molecule type" value="Genomic_DNA"/>
</dbReference>
<dbReference type="GO" id="GO:0000166">
    <property type="term" value="F:nucleotide binding"/>
    <property type="evidence" value="ECO:0007669"/>
    <property type="project" value="UniProtKB-KW"/>
</dbReference>
<dbReference type="AlphaFoldDB" id="A0A976RRY1"/>
<keyword evidence="5 10" id="KW-0378">Hydrolase</keyword>
<dbReference type="GO" id="GO:0035870">
    <property type="term" value="F:dITP diphosphatase activity"/>
    <property type="evidence" value="ECO:0007669"/>
    <property type="project" value="UniProtKB-UniRule"/>
</dbReference>
<dbReference type="GO" id="GO:0046872">
    <property type="term" value="F:metal ion binding"/>
    <property type="evidence" value="ECO:0007669"/>
    <property type="project" value="UniProtKB-KW"/>
</dbReference>
<dbReference type="EC" id="3.6.1.66" evidence="10"/>
<reference evidence="12" key="1">
    <citation type="journal article" date="2022" name="Int. J. Syst. Evol. Microbiol.">
        <title>Apilactobacillus apisilvae sp. nov., Nicolia spurrieriana gen. nov. sp. nov., Bombilactobacillus folatiphilus sp. nov. and Bombilactobacillus thymidiniphilus sp. nov., four new lactic acid bacterial isolates from stingless bees Tetragonula carbonaria and Austroplebeia australis.</title>
        <authorList>
            <person name="Oliphant S.A."/>
            <person name="Watson-Haigh N.S."/>
            <person name="Sumby K.M."/>
            <person name="Gardner J."/>
            <person name="Groom S."/>
            <person name="Jiranek V."/>
        </authorList>
    </citation>
    <scope>NUCLEOTIDE SEQUENCE</scope>
    <source>
        <strain evidence="12">SGEP1_A5</strain>
    </source>
</reference>
<evidence type="ECO:0000256" key="6">
    <source>
        <dbReference type="ARBA" id="ARBA00022842"/>
    </source>
</evidence>
<evidence type="ECO:0000256" key="10">
    <source>
        <dbReference type="HAMAP-Rule" id="MF_01405"/>
    </source>
</evidence>
<evidence type="ECO:0000313" key="12">
    <source>
        <dbReference type="EMBL" id="UQS86780.1"/>
    </source>
</evidence>
<evidence type="ECO:0000256" key="11">
    <source>
        <dbReference type="RuleBase" id="RU003781"/>
    </source>
</evidence>
<dbReference type="Proteomes" id="UP000831181">
    <property type="component" value="Chromosome"/>
</dbReference>
<evidence type="ECO:0000256" key="7">
    <source>
        <dbReference type="ARBA" id="ARBA00023080"/>
    </source>
</evidence>
<dbReference type="NCBIfam" id="TIGR00042">
    <property type="entry name" value="RdgB/HAM1 family non-canonical purine NTP pyrophosphatase"/>
    <property type="match status" value="1"/>
</dbReference>
<dbReference type="HAMAP" id="MF_01405">
    <property type="entry name" value="Non_canon_purine_NTPase"/>
    <property type="match status" value="1"/>
</dbReference>
<evidence type="ECO:0000256" key="8">
    <source>
        <dbReference type="ARBA" id="ARBA00051875"/>
    </source>
</evidence>
<dbReference type="GO" id="GO:0005829">
    <property type="term" value="C:cytosol"/>
    <property type="evidence" value="ECO:0007669"/>
    <property type="project" value="TreeGrafter"/>
</dbReference>
<feature type="binding site" evidence="10">
    <location>
        <position position="71"/>
    </location>
    <ligand>
        <name>substrate</name>
    </ligand>
</feature>
<dbReference type="GO" id="GO:0036222">
    <property type="term" value="F:XTP diphosphatase activity"/>
    <property type="evidence" value="ECO:0007669"/>
    <property type="project" value="UniProtKB-UniRule"/>
</dbReference>
<dbReference type="Gene3D" id="3.90.950.10">
    <property type="match status" value="1"/>
</dbReference>
<keyword evidence="7 10" id="KW-0546">Nucleotide metabolism</keyword>
<feature type="binding site" evidence="10">
    <location>
        <position position="173"/>
    </location>
    <ligand>
        <name>substrate</name>
    </ligand>
</feature>
<protein>
    <recommendedName>
        <fullName evidence="10">dITP/XTP pyrophosphatase</fullName>
        <ecNumber evidence="10">3.6.1.66</ecNumber>
    </recommendedName>
    <alternativeName>
        <fullName evidence="10">Non-canonical purine NTP pyrophosphatase</fullName>
    </alternativeName>
    <alternativeName>
        <fullName evidence="10">Non-standard purine NTP pyrophosphatase</fullName>
    </alternativeName>
    <alternativeName>
        <fullName evidence="10">Nucleoside-triphosphate diphosphatase</fullName>
    </alternativeName>
    <alternativeName>
        <fullName evidence="10">Nucleoside-triphosphate pyrophosphatase</fullName>
        <shortName evidence="10">NTPase</shortName>
    </alternativeName>
</protein>
<accession>A0A976RRY1</accession>
<feature type="binding site" evidence="10">
    <location>
        <begin position="150"/>
        <end position="153"/>
    </location>
    <ligand>
        <name>substrate</name>
    </ligand>
</feature>
<feature type="active site" description="Proton acceptor" evidence="10">
    <location>
        <position position="70"/>
    </location>
</feature>
<dbReference type="Pfam" id="PF01725">
    <property type="entry name" value="Ham1p_like"/>
    <property type="match status" value="1"/>
</dbReference>
<gene>
    <name evidence="12" type="ORF">MOO44_07895</name>
</gene>
<feature type="binding site" evidence="10">
    <location>
        <begin position="8"/>
        <end position="13"/>
    </location>
    <ligand>
        <name>substrate</name>
    </ligand>
</feature>
<feature type="binding site" evidence="10">
    <location>
        <begin position="178"/>
        <end position="179"/>
    </location>
    <ligand>
        <name>substrate</name>
    </ligand>
</feature>
<organism evidence="12 13">
    <name type="scientific">Nicoliella spurrieriana</name>
    <dbReference type="NCBI Taxonomy" id="2925830"/>
    <lineage>
        <taxon>Bacteria</taxon>
        <taxon>Bacillati</taxon>
        <taxon>Bacillota</taxon>
        <taxon>Bacilli</taxon>
        <taxon>Lactobacillales</taxon>
        <taxon>Lactobacillaceae</taxon>
        <taxon>Nicoliella</taxon>
    </lineage>
</organism>
<keyword evidence="3 10" id="KW-0479">Metal-binding</keyword>
<feature type="binding site" evidence="10">
    <location>
        <position position="70"/>
    </location>
    <ligand>
        <name>Mg(2+)</name>
        <dbReference type="ChEBI" id="CHEBI:18420"/>
    </ligand>
</feature>
<dbReference type="InterPro" id="IPR029001">
    <property type="entry name" value="ITPase-like_fam"/>
</dbReference>
<dbReference type="GO" id="GO:0017111">
    <property type="term" value="F:ribonucleoside triphosphate phosphatase activity"/>
    <property type="evidence" value="ECO:0007669"/>
    <property type="project" value="InterPro"/>
</dbReference>
<dbReference type="InterPro" id="IPR002637">
    <property type="entry name" value="RdgB/HAM1"/>
</dbReference>
<name>A0A976RRY1_9LACO</name>
<evidence type="ECO:0000256" key="1">
    <source>
        <dbReference type="ARBA" id="ARBA00008023"/>
    </source>
</evidence>
<evidence type="ECO:0000313" key="13">
    <source>
        <dbReference type="Proteomes" id="UP000831181"/>
    </source>
</evidence>
<dbReference type="KEGG" id="lbe:MOO44_07895"/>
<dbReference type="GO" id="GO:0036220">
    <property type="term" value="F:ITP diphosphatase activity"/>
    <property type="evidence" value="ECO:0007669"/>
    <property type="project" value="UniProtKB-UniRule"/>
</dbReference>
<evidence type="ECO:0000256" key="9">
    <source>
        <dbReference type="ARBA" id="ARBA00052017"/>
    </source>
</evidence>
<comment type="catalytic activity">
    <reaction evidence="9 10">
        <text>XTP + H2O = XMP + diphosphate + H(+)</text>
        <dbReference type="Rhea" id="RHEA:28610"/>
        <dbReference type="ChEBI" id="CHEBI:15377"/>
        <dbReference type="ChEBI" id="CHEBI:15378"/>
        <dbReference type="ChEBI" id="CHEBI:33019"/>
        <dbReference type="ChEBI" id="CHEBI:57464"/>
        <dbReference type="ChEBI" id="CHEBI:61314"/>
        <dbReference type="EC" id="3.6.1.66"/>
    </reaction>
</comment>
<keyword evidence="6 10" id="KW-0460">Magnesium</keyword>
<comment type="subunit">
    <text evidence="2 10">Homodimer.</text>
</comment>
<evidence type="ECO:0000256" key="3">
    <source>
        <dbReference type="ARBA" id="ARBA00022723"/>
    </source>
</evidence>
<dbReference type="GO" id="GO:0009117">
    <property type="term" value="P:nucleotide metabolic process"/>
    <property type="evidence" value="ECO:0007669"/>
    <property type="project" value="UniProtKB-KW"/>
</dbReference>
<sequence>MTDLIIATNNPNKAREFREMLEPHGFNVKTLADFPEVGSINENGATFEQNATIKARAVVDATGLAALADDSGLQVAALNGAPGVHSARYAGDHDDLANNQKLLANLVGQNDRSAIFRTCLVLLKPSGAKLVVNGDIHGEILDAPRGTSGFGYDPLFYVPKFKLTMGEMTDEQKNSISHRGRATRQLLAKIDEWWNQTK</sequence>
<comment type="cofactor">
    <cofactor evidence="10">
        <name>Mg(2+)</name>
        <dbReference type="ChEBI" id="CHEBI:18420"/>
    </cofactor>
    <text evidence="10">Binds 1 Mg(2+) ion per subunit.</text>
</comment>
<dbReference type="CDD" id="cd00515">
    <property type="entry name" value="HAM1"/>
    <property type="match status" value="1"/>
</dbReference>
<comment type="catalytic activity">
    <reaction evidence="10">
        <text>ITP + H2O = IMP + diphosphate + H(+)</text>
        <dbReference type="Rhea" id="RHEA:29399"/>
        <dbReference type="ChEBI" id="CHEBI:15377"/>
        <dbReference type="ChEBI" id="CHEBI:15378"/>
        <dbReference type="ChEBI" id="CHEBI:33019"/>
        <dbReference type="ChEBI" id="CHEBI:58053"/>
        <dbReference type="ChEBI" id="CHEBI:61402"/>
        <dbReference type="EC" id="3.6.1.66"/>
    </reaction>
</comment>
<dbReference type="RefSeq" id="WP_260116583.1">
    <property type="nucleotide sequence ID" value="NZ_CP093361.1"/>
</dbReference>
<dbReference type="FunFam" id="3.90.950.10:FF:000001">
    <property type="entry name" value="dITP/XTP pyrophosphatase"/>
    <property type="match status" value="1"/>
</dbReference>
<evidence type="ECO:0000256" key="2">
    <source>
        <dbReference type="ARBA" id="ARBA00011738"/>
    </source>
</evidence>
<evidence type="ECO:0000256" key="5">
    <source>
        <dbReference type="ARBA" id="ARBA00022801"/>
    </source>
</evidence>
<comment type="function">
    <text evidence="10">Pyrophosphatase that catalyzes the hydrolysis of nucleoside triphosphates to their monophosphate derivatives, with a high preference for the non-canonical purine nucleotides XTP (xanthosine triphosphate), dITP (deoxyinosine triphosphate) and ITP. Seems to function as a house-cleaning enzyme that removes non-canonical purine nucleotides from the nucleotide pool, thus preventing their incorporation into DNA/RNA and avoiding chromosomal lesions.</text>
</comment>
<dbReference type="InterPro" id="IPR020922">
    <property type="entry name" value="dITP/XTP_pyrophosphatase"/>
</dbReference>
<proteinExistence type="inferred from homology"/>
<dbReference type="PANTHER" id="PTHR11067">
    <property type="entry name" value="INOSINE TRIPHOSPHATE PYROPHOSPHATASE/HAM1 PROTEIN"/>
    <property type="match status" value="1"/>
</dbReference>
<comment type="similarity">
    <text evidence="1 10 11">Belongs to the HAM1 NTPase family.</text>
</comment>
<comment type="caution">
    <text evidence="10">Lacks conserved residue(s) required for the propagation of feature annotation.</text>
</comment>
<dbReference type="NCBIfam" id="NF011397">
    <property type="entry name" value="PRK14822.1"/>
    <property type="match status" value="1"/>
</dbReference>
<keyword evidence="13" id="KW-1185">Reference proteome</keyword>
<keyword evidence="4 10" id="KW-0547">Nucleotide-binding</keyword>
<dbReference type="GO" id="GO:0009146">
    <property type="term" value="P:purine nucleoside triphosphate catabolic process"/>
    <property type="evidence" value="ECO:0007669"/>
    <property type="project" value="UniProtKB-UniRule"/>
</dbReference>
<evidence type="ECO:0000256" key="4">
    <source>
        <dbReference type="ARBA" id="ARBA00022741"/>
    </source>
</evidence>